<evidence type="ECO:0000259" key="3">
    <source>
        <dbReference type="Pfam" id="PF13193"/>
    </source>
</evidence>
<dbReference type="SUPFAM" id="SSF56801">
    <property type="entry name" value="Acetyl-CoA synthetase-like"/>
    <property type="match status" value="1"/>
</dbReference>
<dbReference type="Proteomes" id="UP000250744">
    <property type="component" value="Unassembled WGS sequence"/>
</dbReference>
<feature type="domain" description="AMP-binding enzyme C-terminal" evidence="3">
    <location>
        <begin position="510"/>
        <end position="589"/>
    </location>
</feature>
<dbReference type="InterPro" id="IPR020845">
    <property type="entry name" value="AMP-binding_CS"/>
</dbReference>
<dbReference type="InterPro" id="IPR032387">
    <property type="entry name" value="ACAS_N"/>
</dbReference>
<keyword evidence="6" id="KW-1185">Reference proteome</keyword>
<evidence type="ECO:0000259" key="4">
    <source>
        <dbReference type="Pfam" id="PF16177"/>
    </source>
</evidence>
<comment type="similarity">
    <text evidence="1">Belongs to the ATP-dependent AMP-binding enzyme family.</text>
</comment>
<gene>
    <name evidence="5" type="primary">prpE</name>
    <name evidence="5" type="synonym">yahU</name>
    <name evidence="5" type="ORF">DN062_12325</name>
</gene>
<feature type="domain" description="Acetyl-coenzyme A synthetase N-terminal" evidence="4">
    <location>
        <begin position="3"/>
        <end position="56"/>
    </location>
</feature>
<dbReference type="InterPro" id="IPR045851">
    <property type="entry name" value="AMP-bd_C_sf"/>
</dbReference>
<feature type="domain" description="AMP-dependent synthetase/ligase" evidence="2">
    <location>
        <begin position="63"/>
        <end position="446"/>
    </location>
</feature>
<dbReference type="RefSeq" id="WP_112159633.1">
    <property type="nucleotide sequence ID" value="NZ_QKRX01000009.1"/>
</dbReference>
<accession>A0A364NK17</accession>
<evidence type="ECO:0000256" key="1">
    <source>
        <dbReference type="ARBA" id="ARBA00006432"/>
    </source>
</evidence>
<dbReference type="InterPro" id="IPR000873">
    <property type="entry name" value="AMP-dep_synth/lig_dom"/>
</dbReference>
<protein>
    <submittedName>
        <fullName evidence="5">Propionyl-CoA synthetase</fullName>
        <ecNumber evidence="5">6.2.1.17</ecNumber>
    </submittedName>
</protein>
<dbReference type="Pfam" id="PF13193">
    <property type="entry name" value="AMP-binding_C"/>
    <property type="match status" value="1"/>
</dbReference>
<dbReference type="FunFam" id="3.30.300.30:FF:000017">
    <property type="entry name" value="Acyl-CoA synthetase short-chain family member 3"/>
    <property type="match status" value="1"/>
</dbReference>
<organism evidence="5 6">
    <name type="scientific">Nitrincola tibetensis</name>
    <dbReference type="NCBI Taxonomy" id="2219697"/>
    <lineage>
        <taxon>Bacteria</taxon>
        <taxon>Pseudomonadati</taxon>
        <taxon>Pseudomonadota</taxon>
        <taxon>Gammaproteobacteria</taxon>
        <taxon>Oceanospirillales</taxon>
        <taxon>Oceanospirillaceae</taxon>
        <taxon>Nitrincola</taxon>
    </lineage>
</organism>
<keyword evidence="5" id="KW-0436">Ligase</keyword>
<dbReference type="Gene3D" id="3.30.300.30">
    <property type="match status" value="1"/>
</dbReference>
<dbReference type="EMBL" id="QKRX01000009">
    <property type="protein sequence ID" value="RAU17478.1"/>
    <property type="molecule type" value="Genomic_DNA"/>
</dbReference>
<name>A0A364NK17_9GAMM</name>
<proteinExistence type="inferred from homology"/>
<evidence type="ECO:0000313" key="5">
    <source>
        <dbReference type="EMBL" id="RAU17478.1"/>
    </source>
</evidence>
<dbReference type="InterPro" id="IPR042099">
    <property type="entry name" value="ANL_N_sf"/>
</dbReference>
<dbReference type="OrthoDB" id="9803968at2"/>
<sequence length="638" mass="69676">MSYSQVYAASLKDPAAYWTEQAQALDWFKAPSTALTATEHGTYQWFSDGELNLSYLALDAQIAQGRAEQVALYYDSPVTQTKEAITYQNLLARVERFAGALSGLGVEKGDTVVIYMPMIPEAAVAMLACARIGAVHSVVFGGFAANELAIRIDDALPKVILTASCGIEFDKQIAYKPLVDKAISLAAHKPNHTIVCQRPMLVAQMEAHRDLDWYAFQEGAVPAKAVPMKGSDPSYILYTSGTTGQPKGIVRDVGGYAVALKYAIHQVYGMRAGDVWWGASDIGWVVGHSFIVYGPLMGGCSSIFYEGKPIRTPDAGAFWRLISEYKVNSMFCAPTAYRAVRKEDPQGELAKAYDLSSLKWIFVAGEKLDSSTYQWLSELLSVPILDHWWQTESGWPMTAPMMGWEDPSLPRLGSTNKPIPGYDIQVLDAEGHELPANEAGHICIKLPLPPGFAWSIWKNNERFKTSYLTDFPGYYHTGDGGFKDDEGYVFITGRTDDVINVSGHRLSTGEMEEVVAAHAQVAECAVIGVHDELKGQVPVALVVLKAGADIEPQDLESDVVKMIRDQVGALACFKRAIVVSRLPKTRSGKILRAVLRKIAANERYATPSTIDDASILPEVEEALLAAGFISLVESSQSA</sequence>
<dbReference type="AlphaFoldDB" id="A0A364NK17"/>
<comment type="caution">
    <text evidence="5">The sequence shown here is derived from an EMBL/GenBank/DDBJ whole genome shotgun (WGS) entry which is preliminary data.</text>
</comment>
<evidence type="ECO:0000313" key="6">
    <source>
        <dbReference type="Proteomes" id="UP000250744"/>
    </source>
</evidence>
<dbReference type="GO" id="GO:0050218">
    <property type="term" value="F:propionate-CoA ligase activity"/>
    <property type="evidence" value="ECO:0007669"/>
    <property type="project" value="UniProtKB-EC"/>
</dbReference>
<dbReference type="InterPro" id="IPR025110">
    <property type="entry name" value="AMP-bd_C"/>
</dbReference>
<dbReference type="EC" id="6.2.1.17" evidence="5"/>
<dbReference type="Pfam" id="PF16177">
    <property type="entry name" value="ACAS_N"/>
    <property type="match status" value="1"/>
</dbReference>
<dbReference type="Pfam" id="PF00501">
    <property type="entry name" value="AMP-binding"/>
    <property type="match status" value="1"/>
</dbReference>
<evidence type="ECO:0000259" key="2">
    <source>
        <dbReference type="Pfam" id="PF00501"/>
    </source>
</evidence>
<reference evidence="5 6" key="1">
    <citation type="submission" date="2018-06" db="EMBL/GenBank/DDBJ databases">
        <title>Nitrincola tibetense sp. nov., isolated from Lake XuguoCo on Tibetan Plateau.</title>
        <authorList>
            <person name="Xing P."/>
        </authorList>
    </citation>
    <scope>NUCLEOTIDE SEQUENCE [LARGE SCALE GENOMIC DNA]</scope>
    <source>
        <strain evidence="6">xg18</strain>
    </source>
</reference>
<dbReference type="PANTHER" id="PTHR43347:SF3">
    <property type="entry name" value="ACYL-COA SYNTHETASE SHORT-CHAIN FAMILY MEMBER 3, MITOCHONDRIAL"/>
    <property type="match status" value="1"/>
</dbReference>
<dbReference type="PANTHER" id="PTHR43347">
    <property type="entry name" value="ACYL-COA SYNTHETASE"/>
    <property type="match status" value="1"/>
</dbReference>
<dbReference type="Gene3D" id="3.40.50.12780">
    <property type="entry name" value="N-terminal domain of ligase-like"/>
    <property type="match status" value="1"/>
</dbReference>
<dbReference type="PROSITE" id="PS00455">
    <property type="entry name" value="AMP_BINDING"/>
    <property type="match status" value="1"/>
</dbReference>